<feature type="transmembrane region" description="Helical" evidence="5">
    <location>
        <begin position="58"/>
        <end position="76"/>
    </location>
</feature>
<dbReference type="GO" id="GO:0052621">
    <property type="term" value="F:diguanylate cyclase activity"/>
    <property type="evidence" value="ECO:0007669"/>
    <property type="project" value="UniProtKB-EC"/>
</dbReference>
<dbReference type="PROSITE" id="PS50887">
    <property type="entry name" value="GGDEF"/>
    <property type="match status" value="1"/>
</dbReference>
<dbReference type="InterPro" id="IPR043128">
    <property type="entry name" value="Rev_trsase/Diguanyl_cyclase"/>
</dbReference>
<keyword evidence="8" id="KW-1185">Reference proteome</keyword>
<dbReference type="GO" id="GO:0043709">
    <property type="term" value="P:cell adhesion involved in single-species biofilm formation"/>
    <property type="evidence" value="ECO:0007669"/>
    <property type="project" value="TreeGrafter"/>
</dbReference>
<dbReference type="RefSeq" id="WP_124232278.1">
    <property type="nucleotide sequence ID" value="NZ_RHHM01000003.1"/>
</dbReference>
<keyword evidence="5" id="KW-1133">Transmembrane helix</keyword>
<evidence type="ECO:0000313" key="8">
    <source>
        <dbReference type="Proteomes" id="UP000279457"/>
    </source>
</evidence>
<gene>
    <name evidence="7" type="ORF">EB241_06020</name>
</gene>
<comment type="catalytic activity">
    <reaction evidence="4">
        <text>2 GTP = 3',3'-c-di-GMP + 2 diphosphate</text>
        <dbReference type="Rhea" id="RHEA:24898"/>
        <dbReference type="ChEBI" id="CHEBI:33019"/>
        <dbReference type="ChEBI" id="CHEBI:37565"/>
        <dbReference type="ChEBI" id="CHEBI:58805"/>
        <dbReference type="EC" id="2.7.7.65"/>
    </reaction>
</comment>
<evidence type="ECO:0000256" key="1">
    <source>
        <dbReference type="ARBA" id="ARBA00001946"/>
    </source>
</evidence>
<evidence type="ECO:0000313" key="7">
    <source>
        <dbReference type="EMBL" id="RQM39303.1"/>
    </source>
</evidence>
<dbReference type="OrthoDB" id="9812260at2"/>
<feature type="transmembrane region" description="Helical" evidence="5">
    <location>
        <begin position="114"/>
        <end position="136"/>
    </location>
</feature>
<organism evidence="7 8">
    <name type="scientific">Erwinia psidii</name>
    <dbReference type="NCBI Taxonomy" id="69224"/>
    <lineage>
        <taxon>Bacteria</taxon>
        <taxon>Pseudomonadati</taxon>
        <taxon>Pseudomonadota</taxon>
        <taxon>Gammaproteobacteria</taxon>
        <taxon>Enterobacterales</taxon>
        <taxon>Erwiniaceae</taxon>
        <taxon>Erwinia</taxon>
    </lineage>
</organism>
<evidence type="ECO:0000256" key="5">
    <source>
        <dbReference type="SAM" id="Phobius"/>
    </source>
</evidence>
<keyword evidence="5" id="KW-0812">Transmembrane</keyword>
<evidence type="ECO:0000256" key="2">
    <source>
        <dbReference type="ARBA" id="ARBA00004665"/>
    </source>
</evidence>
<feature type="transmembrane region" description="Helical" evidence="5">
    <location>
        <begin position="226"/>
        <end position="251"/>
    </location>
</feature>
<dbReference type="InterPro" id="IPR050469">
    <property type="entry name" value="Diguanylate_Cyclase"/>
</dbReference>
<dbReference type="GO" id="GO:0005886">
    <property type="term" value="C:plasma membrane"/>
    <property type="evidence" value="ECO:0007669"/>
    <property type="project" value="TreeGrafter"/>
</dbReference>
<dbReference type="InterPro" id="IPR029787">
    <property type="entry name" value="Nucleotide_cyclase"/>
</dbReference>
<evidence type="ECO:0000259" key="6">
    <source>
        <dbReference type="PROSITE" id="PS50887"/>
    </source>
</evidence>
<evidence type="ECO:0000256" key="3">
    <source>
        <dbReference type="ARBA" id="ARBA00012528"/>
    </source>
</evidence>
<dbReference type="Pfam" id="PF00990">
    <property type="entry name" value="GGDEF"/>
    <property type="match status" value="1"/>
</dbReference>
<comment type="pathway">
    <text evidence="2">Purine metabolism; 3',5'-cyclic di-GMP biosynthesis.</text>
</comment>
<dbReference type="EMBL" id="RHHM01000003">
    <property type="protein sequence ID" value="RQM39303.1"/>
    <property type="molecule type" value="Genomic_DNA"/>
</dbReference>
<feature type="domain" description="GGDEF" evidence="6">
    <location>
        <begin position="329"/>
        <end position="463"/>
    </location>
</feature>
<keyword evidence="5" id="KW-0472">Membrane</keyword>
<reference evidence="7 8" key="1">
    <citation type="submission" date="2018-10" db="EMBL/GenBank/DDBJ databases">
        <title>Draft genome sequence for the type isolate of Erwinia psidii, agent causal of bacterial blight in guava (Psidium guajava) and wilt and die-back of Eucalyptus spp.</title>
        <authorList>
            <person name="Hermenegildo P.S."/>
            <person name="Santos S.A."/>
            <person name="Guimaraes L.M.S."/>
            <person name="Vidigal P.M.P."/>
            <person name="Pereira I.C."/>
            <person name="Badel J.L."/>
            <person name="Alfenas-Zerbini P."/>
            <person name="Ferreira M.A.S.V."/>
            <person name="Alfenas A.C."/>
        </authorList>
    </citation>
    <scope>NUCLEOTIDE SEQUENCE [LARGE SCALE GENOMIC DNA]</scope>
    <source>
        <strain evidence="7 8">IBSBF 435</strain>
    </source>
</reference>
<dbReference type="SMART" id="SM00267">
    <property type="entry name" value="GGDEF"/>
    <property type="match status" value="1"/>
</dbReference>
<protein>
    <recommendedName>
        <fullName evidence="3">diguanylate cyclase</fullName>
        <ecNumber evidence="3">2.7.7.65</ecNumber>
    </recommendedName>
</protein>
<accession>A0A3N6SHA2</accession>
<dbReference type="NCBIfam" id="TIGR00254">
    <property type="entry name" value="GGDEF"/>
    <property type="match status" value="1"/>
</dbReference>
<dbReference type="InterPro" id="IPR000160">
    <property type="entry name" value="GGDEF_dom"/>
</dbReference>
<dbReference type="GO" id="GO:1902201">
    <property type="term" value="P:negative regulation of bacterial-type flagellum-dependent cell motility"/>
    <property type="evidence" value="ECO:0007669"/>
    <property type="project" value="TreeGrafter"/>
</dbReference>
<feature type="transmembrane region" description="Helical" evidence="5">
    <location>
        <begin position="188"/>
        <end position="206"/>
    </location>
</feature>
<dbReference type="PANTHER" id="PTHR45138:SF9">
    <property type="entry name" value="DIGUANYLATE CYCLASE DGCM-RELATED"/>
    <property type="match status" value="1"/>
</dbReference>
<dbReference type="Proteomes" id="UP000279457">
    <property type="component" value="Unassembled WGS sequence"/>
</dbReference>
<feature type="transmembrane region" description="Helical" evidence="5">
    <location>
        <begin position="82"/>
        <end position="102"/>
    </location>
</feature>
<dbReference type="FunFam" id="3.30.70.270:FF:000001">
    <property type="entry name" value="Diguanylate cyclase domain protein"/>
    <property type="match status" value="1"/>
</dbReference>
<evidence type="ECO:0000256" key="4">
    <source>
        <dbReference type="ARBA" id="ARBA00034247"/>
    </source>
</evidence>
<feature type="transmembrane region" description="Helical" evidence="5">
    <location>
        <begin position="263"/>
        <end position="283"/>
    </location>
</feature>
<proteinExistence type="predicted"/>
<feature type="transmembrane region" description="Helical" evidence="5">
    <location>
        <begin position="148"/>
        <end position="168"/>
    </location>
</feature>
<name>A0A3N6SHA2_9GAMM</name>
<dbReference type="Gene3D" id="3.30.70.270">
    <property type="match status" value="1"/>
</dbReference>
<dbReference type="EC" id="2.7.7.65" evidence="3"/>
<comment type="cofactor">
    <cofactor evidence="1">
        <name>Mg(2+)</name>
        <dbReference type="ChEBI" id="CHEBI:18420"/>
    </cofactor>
</comment>
<comment type="caution">
    <text evidence="7">The sequence shown here is derived from an EMBL/GenBank/DDBJ whole genome shotgun (WGS) entry which is preliminary data.</text>
</comment>
<dbReference type="AlphaFoldDB" id="A0A3N6SHA2"/>
<feature type="transmembrane region" description="Helical" evidence="5">
    <location>
        <begin position="12"/>
        <end position="29"/>
    </location>
</feature>
<dbReference type="PANTHER" id="PTHR45138">
    <property type="entry name" value="REGULATORY COMPONENTS OF SENSORY TRANSDUCTION SYSTEM"/>
    <property type="match status" value="1"/>
</dbReference>
<sequence>MQQHRYKFVQVILFFFLSFALTILGHLCYSDNCTSLFWPANAVLTGLLIRFPQLDYRLILPAIYPGLVVGNILNGVPLLSSIQYDVANMAFIVTAYAVLLSTHLTQPYPRRLRALIRVFPASLIAAAVCAGIGSNISQVPLHSDLTRIWLIWFCEQLSTAIMLLPLVITLPRRHELPQLFHDLKTSPLLPLVLLVICTVTGMRIGGSSNLLFPLPALMWCAISYPIFFTCLLTMITGISEIVLVASTLLNIQETDGIFRIESLAPVRLGMAAMAISPLIVALSTTANKKLVARITRRADYDFLTGALTRSGLSSRLDAIMARSDRQGVFCGAVFIIDIDHFKKINDNWGHAAGDYVLAKTVERIRQSLQPGAIISRMGGEEFLVLMNGISRPRAYLIAERLRLNIEKHSLALNGEDLSVTISIGTSMLNNTHDGSLDASINEADEQLYIAKSSGRNRVSPEFVF</sequence>
<dbReference type="SUPFAM" id="SSF55073">
    <property type="entry name" value="Nucleotide cyclase"/>
    <property type="match status" value="1"/>
</dbReference>
<dbReference type="CDD" id="cd01949">
    <property type="entry name" value="GGDEF"/>
    <property type="match status" value="1"/>
</dbReference>